<feature type="transmembrane region" description="Helical" evidence="14">
    <location>
        <begin position="49"/>
        <end position="70"/>
    </location>
</feature>
<evidence type="ECO:0000256" key="9">
    <source>
        <dbReference type="ARBA" id="ARBA00022840"/>
    </source>
</evidence>
<dbReference type="GO" id="GO:0005524">
    <property type="term" value="F:ATP binding"/>
    <property type="evidence" value="ECO:0007669"/>
    <property type="project" value="UniProtKB-UniRule"/>
</dbReference>
<evidence type="ECO:0000256" key="6">
    <source>
        <dbReference type="ARBA" id="ARBA00022692"/>
    </source>
</evidence>
<evidence type="ECO:0000256" key="8">
    <source>
        <dbReference type="ARBA" id="ARBA00022777"/>
    </source>
</evidence>
<keyword evidence="11 13" id="KW-0902">Two-component regulatory system</keyword>
<keyword evidence="8 13" id="KW-0418">Kinase</keyword>
<dbReference type="SMART" id="SM00387">
    <property type="entry name" value="HATPase_c"/>
    <property type="match status" value="1"/>
</dbReference>
<dbReference type="GO" id="GO:0046983">
    <property type="term" value="F:protein dimerization activity"/>
    <property type="evidence" value="ECO:0007669"/>
    <property type="project" value="InterPro"/>
</dbReference>
<dbReference type="Gene3D" id="3.30.565.10">
    <property type="entry name" value="Histidine kinase-like ATPase, C-terminal domain"/>
    <property type="match status" value="1"/>
</dbReference>
<dbReference type="PROSITE" id="PS50109">
    <property type="entry name" value="HIS_KIN"/>
    <property type="match status" value="1"/>
</dbReference>
<gene>
    <name evidence="16" type="ORF">SAMN04488134_10531</name>
</gene>
<dbReference type="Gene3D" id="1.20.5.1930">
    <property type="match status" value="1"/>
</dbReference>
<dbReference type="InterPro" id="IPR011712">
    <property type="entry name" value="Sig_transdc_His_kin_sub3_dim/P"/>
</dbReference>
<dbReference type="CDD" id="cd16917">
    <property type="entry name" value="HATPase_UhpB-NarQ-NarX-like"/>
    <property type="match status" value="1"/>
</dbReference>
<evidence type="ECO:0000256" key="10">
    <source>
        <dbReference type="ARBA" id="ARBA00022989"/>
    </source>
</evidence>
<dbReference type="InterPro" id="IPR036890">
    <property type="entry name" value="HATPase_C_sf"/>
</dbReference>
<keyword evidence="12 13" id="KW-0472">Membrane</keyword>
<comment type="catalytic activity">
    <reaction evidence="1 13">
        <text>ATP + protein L-histidine = ADP + protein N-phospho-L-histidine.</text>
        <dbReference type="EC" id="2.7.13.3"/>
    </reaction>
</comment>
<evidence type="ECO:0000256" key="5">
    <source>
        <dbReference type="ARBA" id="ARBA00022679"/>
    </source>
</evidence>
<dbReference type="InterPro" id="IPR003594">
    <property type="entry name" value="HATPase_dom"/>
</dbReference>
<evidence type="ECO:0000313" key="16">
    <source>
        <dbReference type="EMBL" id="SEO21790.1"/>
    </source>
</evidence>
<dbReference type="RefSeq" id="WP_091496800.1">
    <property type="nucleotide sequence ID" value="NZ_FODJ01000005.1"/>
</dbReference>
<keyword evidence="6 14" id="KW-0812">Transmembrane</keyword>
<dbReference type="EC" id="2.7.13.3" evidence="13"/>
<dbReference type="GO" id="GO:0005886">
    <property type="term" value="C:plasma membrane"/>
    <property type="evidence" value="ECO:0007669"/>
    <property type="project" value="UniProtKB-SubCell"/>
</dbReference>
<dbReference type="GO" id="GO:0000155">
    <property type="term" value="F:phosphorelay sensor kinase activity"/>
    <property type="evidence" value="ECO:0007669"/>
    <property type="project" value="UniProtKB-UniRule"/>
</dbReference>
<reference evidence="16 17" key="1">
    <citation type="submission" date="2016-10" db="EMBL/GenBank/DDBJ databases">
        <authorList>
            <person name="de Groot N.N."/>
        </authorList>
    </citation>
    <scope>NUCLEOTIDE SEQUENCE [LARGE SCALE GENOMIC DNA]</scope>
    <source>
        <strain evidence="16 17">CGMCC 1.10434</strain>
    </source>
</reference>
<dbReference type="STRING" id="872970.SAMN04488134_10531"/>
<evidence type="ECO:0000256" key="7">
    <source>
        <dbReference type="ARBA" id="ARBA00022741"/>
    </source>
</evidence>
<dbReference type="Pfam" id="PF07730">
    <property type="entry name" value="HisKA_3"/>
    <property type="match status" value="1"/>
</dbReference>
<keyword evidence="5 13" id="KW-0808">Transferase</keyword>
<dbReference type="OrthoDB" id="9795828at2"/>
<evidence type="ECO:0000256" key="2">
    <source>
        <dbReference type="ARBA" id="ARBA00004651"/>
    </source>
</evidence>
<keyword evidence="4" id="KW-0597">Phosphoprotein</keyword>
<keyword evidence="9 13" id="KW-0067">ATP-binding</keyword>
<evidence type="ECO:0000256" key="1">
    <source>
        <dbReference type="ARBA" id="ARBA00000085"/>
    </source>
</evidence>
<dbReference type="EMBL" id="FODJ01000005">
    <property type="protein sequence ID" value="SEO21790.1"/>
    <property type="molecule type" value="Genomic_DNA"/>
</dbReference>
<keyword evidence="7 13" id="KW-0547">Nucleotide-binding</keyword>
<dbReference type="SUPFAM" id="SSF55874">
    <property type="entry name" value="ATPase domain of HSP90 chaperone/DNA topoisomerase II/histidine kinase"/>
    <property type="match status" value="1"/>
</dbReference>
<feature type="transmembrane region" description="Helical" evidence="14">
    <location>
        <begin position="12"/>
        <end position="29"/>
    </location>
</feature>
<evidence type="ECO:0000256" key="4">
    <source>
        <dbReference type="ARBA" id="ARBA00022553"/>
    </source>
</evidence>
<accession>A0A1H8MWY6</accession>
<dbReference type="Pfam" id="PF02518">
    <property type="entry name" value="HATPase_c"/>
    <property type="match status" value="1"/>
</dbReference>
<dbReference type="AlphaFoldDB" id="A0A1H8MWY6"/>
<dbReference type="InterPro" id="IPR017202">
    <property type="entry name" value="LiaS/VraS"/>
</dbReference>
<evidence type="ECO:0000256" key="3">
    <source>
        <dbReference type="ARBA" id="ARBA00022475"/>
    </source>
</evidence>
<dbReference type="Proteomes" id="UP000199300">
    <property type="component" value="Unassembled WGS sequence"/>
</dbReference>
<dbReference type="PIRSF" id="PIRSF037431">
    <property type="entry name" value="STHK_LiaS"/>
    <property type="match status" value="1"/>
</dbReference>
<name>A0A1H8MWY6_9BACI</name>
<keyword evidence="3 13" id="KW-1003">Cell membrane</keyword>
<dbReference type="InterPro" id="IPR050482">
    <property type="entry name" value="Sensor_HK_TwoCompSys"/>
</dbReference>
<evidence type="ECO:0000256" key="14">
    <source>
        <dbReference type="SAM" id="Phobius"/>
    </source>
</evidence>
<comment type="subcellular location">
    <subcellularLocation>
        <location evidence="2 13">Cell membrane</location>
        <topology evidence="2 13">Multi-pass membrane protein</topology>
    </subcellularLocation>
</comment>
<keyword evidence="10 14" id="KW-1133">Transmembrane helix</keyword>
<evidence type="ECO:0000256" key="11">
    <source>
        <dbReference type="ARBA" id="ARBA00023012"/>
    </source>
</evidence>
<sequence>MKKLLTPILIQSLFLVIMLVSILLLLIILQVDYLSWTLLIAPSFGRLPLIIIVFLITILFGLTLALIHYFQVKKEFNIVSDALDQVRAGQVEEKLHYYGEIIETNQLIQLINGLQGQLINVKKRMQKVMSERIEDQEEKIEARLTEERNRLARELHDSVSQELFAASMLVSAINEMPEKNEALLRRPLEQIERMIQQAQLEMRALLLHLRPIALKNHSIQQGIEQLLQELVNKVPISIDWSTEDIKLNRAVEDHLFRILQECLSNALRHAKANQIDVLFIERDGVAVLSVVDDGIGFDSEAEQSGSYGLANMRERAEEIDAQYQLVSVLNQGTKLDVRVPIKSSKG</sequence>
<proteinExistence type="predicted"/>
<evidence type="ECO:0000256" key="13">
    <source>
        <dbReference type="PIRNR" id="PIRNR037431"/>
    </source>
</evidence>
<feature type="domain" description="Histidine kinase" evidence="15">
    <location>
        <begin position="150"/>
        <end position="343"/>
    </location>
</feature>
<keyword evidence="17" id="KW-1185">Reference proteome</keyword>
<dbReference type="PANTHER" id="PTHR24421:SF37">
    <property type="entry name" value="SENSOR HISTIDINE KINASE NARS"/>
    <property type="match status" value="1"/>
</dbReference>
<evidence type="ECO:0000313" key="17">
    <source>
        <dbReference type="Proteomes" id="UP000199300"/>
    </source>
</evidence>
<dbReference type="InterPro" id="IPR005467">
    <property type="entry name" value="His_kinase_dom"/>
</dbReference>
<protein>
    <recommendedName>
        <fullName evidence="13">Sensor histidine kinase</fullName>
        <ecNumber evidence="13">2.7.13.3</ecNumber>
    </recommendedName>
</protein>
<evidence type="ECO:0000259" key="15">
    <source>
        <dbReference type="PROSITE" id="PS50109"/>
    </source>
</evidence>
<organism evidence="16 17">
    <name type="scientific">Amphibacillus marinus</name>
    <dbReference type="NCBI Taxonomy" id="872970"/>
    <lineage>
        <taxon>Bacteria</taxon>
        <taxon>Bacillati</taxon>
        <taxon>Bacillota</taxon>
        <taxon>Bacilli</taxon>
        <taxon>Bacillales</taxon>
        <taxon>Bacillaceae</taxon>
        <taxon>Amphibacillus</taxon>
    </lineage>
</organism>
<evidence type="ECO:0000256" key="12">
    <source>
        <dbReference type="ARBA" id="ARBA00023136"/>
    </source>
</evidence>
<dbReference type="PANTHER" id="PTHR24421">
    <property type="entry name" value="NITRATE/NITRITE SENSOR PROTEIN NARX-RELATED"/>
    <property type="match status" value="1"/>
</dbReference>